<feature type="domain" description="Histidine kinase" evidence="16">
    <location>
        <begin position="284"/>
        <end position="483"/>
    </location>
</feature>
<evidence type="ECO:0000256" key="13">
    <source>
        <dbReference type="ARBA" id="ARBA00023012"/>
    </source>
</evidence>
<dbReference type="Pfam" id="PF00512">
    <property type="entry name" value="HisKA"/>
    <property type="match status" value="1"/>
</dbReference>
<keyword evidence="11" id="KW-0067">ATP-binding</keyword>
<sequence>MAVMVLGLVAAQGLSAWINLAERDRVMLRAAGAQPAQRLADLVLLLDPLEPSERERLVRVLDAPPLQVRLQAQARHLPLPPAGFLDAYPGAARHLAQFEAALREQLGEDRVLQVQLLPLPPGRGAENRRGPWARGEDEDMERRHRERMERMEQRAERAASAEDRRRARLVGAGLVFAAQVRLADGQWLRVDTGVPADPDLPLRLVSSLAVLLAAVLALSWWAVRRVTQPLRQLAEAAEGLGHDLSRPPLPTDGPQEVEQANRAFNTMQARLRRTLDERTRMLTAMSHDLKTPLTRMRLRAELLDDEALRERMTHDLDEMTQMVGDTLAFLRGLEQPQEHRPVDLDALLESLVADQQAMGRSVSLRGRAVAPWVGDAARLRRCVGNLVDNAVLYGQRADLQLQDGPTGLVLRVRDQGPGIPPESLEQVFEPFFRLEASRNRVSGGSGLGLGIARHIAETAGGSLRLRNHPEGGLEAELRLPRPAHR</sequence>
<evidence type="ECO:0000256" key="15">
    <source>
        <dbReference type="SAM" id="MobiDB-lite"/>
    </source>
</evidence>
<dbReference type="Pfam" id="PF02518">
    <property type="entry name" value="HATPase_c"/>
    <property type="match status" value="1"/>
</dbReference>
<keyword evidence="5" id="KW-0997">Cell inner membrane</keyword>
<evidence type="ECO:0000256" key="12">
    <source>
        <dbReference type="ARBA" id="ARBA00022989"/>
    </source>
</evidence>
<dbReference type="InterPro" id="IPR005467">
    <property type="entry name" value="His_kinase_dom"/>
</dbReference>
<comment type="catalytic activity">
    <reaction evidence="1">
        <text>ATP + protein L-histidine = ADP + protein N-phospho-L-histidine.</text>
        <dbReference type="EC" id="2.7.13.3"/>
    </reaction>
</comment>
<proteinExistence type="predicted"/>
<dbReference type="PANTHER" id="PTHR44936:SF5">
    <property type="entry name" value="SENSOR HISTIDINE KINASE ENVZ"/>
    <property type="match status" value="1"/>
</dbReference>
<evidence type="ECO:0000259" key="16">
    <source>
        <dbReference type="PROSITE" id="PS50109"/>
    </source>
</evidence>
<evidence type="ECO:0000256" key="14">
    <source>
        <dbReference type="ARBA" id="ARBA00023136"/>
    </source>
</evidence>
<feature type="region of interest" description="Disordered" evidence="15">
    <location>
        <begin position="122"/>
        <end position="142"/>
    </location>
</feature>
<keyword evidence="8" id="KW-0812">Transmembrane</keyword>
<evidence type="ECO:0000256" key="4">
    <source>
        <dbReference type="ARBA" id="ARBA00022475"/>
    </source>
</evidence>
<gene>
    <name evidence="18" type="ORF">G3A44_16615</name>
</gene>
<dbReference type="SMART" id="SM00387">
    <property type="entry name" value="HATPase_c"/>
    <property type="match status" value="1"/>
</dbReference>
<dbReference type="SMART" id="SM00388">
    <property type="entry name" value="HisKA"/>
    <property type="match status" value="1"/>
</dbReference>
<dbReference type="Pfam" id="PF00672">
    <property type="entry name" value="HAMP"/>
    <property type="match status" value="1"/>
</dbReference>
<comment type="caution">
    <text evidence="18">The sequence shown here is derived from an EMBL/GenBank/DDBJ whole genome shotgun (WGS) entry which is preliminary data.</text>
</comment>
<dbReference type="InterPro" id="IPR003661">
    <property type="entry name" value="HisK_dim/P_dom"/>
</dbReference>
<keyword evidence="13" id="KW-0902">Two-component regulatory system</keyword>
<dbReference type="SUPFAM" id="SSF47384">
    <property type="entry name" value="Homodimeric domain of signal transducing histidine kinase"/>
    <property type="match status" value="1"/>
</dbReference>
<protein>
    <recommendedName>
        <fullName evidence="3">histidine kinase</fullName>
        <ecNumber evidence="3">2.7.13.3</ecNumber>
    </recommendedName>
</protein>
<organism evidence="18 19">
    <name type="scientific">Ideonella livida</name>
    <dbReference type="NCBI Taxonomy" id="2707176"/>
    <lineage>
        <taxon>Bacteria</taxon>
        <taxon>Pseudomonadati</taxon>
        <taxon>Pseudomonadota</taxon>
        <taxon>Betaproteobacteria</taxon>
        <taxon>Burkholderiales</taxon>
        <taxon>Sphaerotilaceae</taxon>
        <taxon>Ideonella</taxon>
    </lineage>
</organism>
<dbReference type="InterPro" id="IPR036890">
    <property type="entry name" value="HATPase_C_sf"/>
</dbReference>
<dbReference type="PROSITE" id="PS50109">
    <property type="entry name" value="HIS_KIN"/>
    <property type="match status" value="1"/>
</dbReference>
<feature type="domain" description="HAMP" evidence="17">
    <location>
        <begin position="224"/>
        <end position="276"/>
    </location>
</feature>
<reference evidence="18 19" key="1">
    <citation type="submission" date="2020-02" db="EMBL/GenBank/DDBJ databases">
        <title>Ideonella bacterium strain TBM-1.</title>
        <authorList>
            <person name="Chen W.-M."/>
        </authorList>
    </citation>
    <scope>NUCLEOTIDE SEQUENCE [LARGE SCALE GENOMIC DNA]</scope>
    <source>
        <strain evidence="18 19">TBM-1</strain>
    </source>
</reference>
<dbReference type="CDD" id="cd06225">
    <property type="entry name" value="HAMP"/>
    <property type="match status" value="1"/>
</dbReference>
<evidence type="ECO:0000313" key="19">
    <source>
        <dbReference type="Proteomes" id="UP000484255"/>
    </source>
</evidence>
<dbReference type="PANTHER" id="PTHR44936">
    <property type="entry name" value="SENSOR PROTEIN CREC"/>
    <property type="match status" value="1"/>
</dbReference>
<dbReference type="Proteomes" id="UP000484255">
    <property type="component" value="Unassembled WGS sequence"/>
</dbReference>
<dbReference type="SUPFAM" id="SSF55874">
    <property type="entry name" value="ATPase domain of HSP90 chaperone/DNA topoisomerase II/histidine kinase"/>
    <property type="match status" value="1"/>
</dbReference>
<dbReference type="PRINTS" id="PR00344">
    <property type="entry name" value="BCTRLSENSOR"/>
</dbReference>
<dbReference type="InterPro" id="IPR004358">
    <property type="entry name" value="Sig_transdc_His_kin-like_C"/>
</dbReference>
<keyword evidence="19" id="KW-1185">Reference proteome</keyword>
<dbReference type="GO" id="GO:0005524">
    <property type="term" value="F:ATP binding"/>
    <property type="evidence" value="ECO:0007669"/>
    <property type="project" value="UniProtKB-KW"/>
</dbReference>
<keyword evidence="9" id="KW-0547">Nucleotide-binding</keyword>
<evidence type="ECO:0000256" key="5">
    <source>
        <dbReference type="ARBA" id="ARBA00022519"/>
    </source>
</evidence>
<dbReference type="InterPro" id="IPR036097">
    <property type="entry name" value="HisK_dim/P_sf"/>
</dbReference>
<keyword evidence="12" id="KW-1133">Transmembrane helix</keyword>
<dbReference type="AlphaFoldDB" id="A0A7C9PIJ8"/>
<comment type="subcellular location">
    <subcellularLocation>
        <location evidence="2">Cell inner membrane</location>
        <topology evidence="2">Multi-pass membrane protein</topology>
    </subcellularLocation>
</comment>
<dbReference type="InterPro" id="IPR003660">
    <property type="entry name" value="HAMP_dom"/>
</dbReference>
<evidence type="ECO:0000256" key="3">
    <source>
        <dbReference type="ARBA" id="ARBA00012438"/>
    </source>
</evidence>
<dbReference type="PROSITE" id="PS50885">
    <property type="entry name" value="HAMP"/>
    <property type="match status" value="1"/>
</dbReference>
<evidence type="ECO:0000256" key="7">
    <source>
        <dbReference type="ARBA" id="ARBA00022679"/>
    </source>
</evidence>
<name>A0A7C9PIJ8_9BURK</name>
<keyword evidence="7" id="KW-0808">Transferase</keyword>
<keyword evidence="4" id="KW-1003">Cell membrane</keyword>
<accession>A0A7C9PIJ8</accession>
<dbReference type="CDD" id="cd00082">
    <property type="entry name" value="HisKA"/>
    <property type="match status" value="1"/>
</dbReference>
<evidence type="ECO:0000256" key="6">
    <source>
        <dbReference type="ARBA" id="ARBA00022553"/>
    </source>
</evidence>
<evidence type="ECO:0000256" key="1">
    <source>
        <dbReference type="ARBA" id="ARBA00000085"/>
    </source>
</evidence>
<dbReference type="InterPro" id="IPR003594">
    <property type="entry name" value="HATPase_dom"/>
</dbReference>
<dbReference type="EMBL" id="JAAGOH010000022">
    <property type="protein sequence ID" value="NDY92816.1"/>
    <property type="molecule type" value="Genomic_DNA"/>
</dbReference>
<keyword evidence="6" id="KW-0597">Phosphoprotein</keyword>
<evidence type="ECO:0000256" key="2">
    <source>
        <dbReference type="ARBA" id="ARBA00004429"/>
    </source>
</evidence>
<dbReference type="EC" id="2.7.13.3" evidence="3"/>
<evidence type="ECO:0000313" key="18">
    <source>
        <dbReference type="EMBL" id="NDY92816.1"/>
    </source>
</evidence>
<dbReference type="InterPro" id="IPR050980">
    <property type="entry name" value="2C_sensor_his_kinase"/>
</dbReference>
<dbReference type="SMART" id="SM00304">
    <property type="entry name" value="HAMP"/>
    <property type="match status" value="1"/>
</dbReference>
<evidence type="ECO:0000256" key="11">
    <source>
        <dbReference type="ARBA" id="ARBA00022840"/>
    </source>
</evidence>
<evidence type="ECO:0000259" key="17">
    <source>
        <dbReference type="PROSITE" id="PS50885"/>
    </source>
</evidence>
<dbReference type="GO" id="GO:0000155">
    <property type="term" value="F:phosphorelay sensor kinase activity"/>
    <property type="evidence" value="ECO:0007669"/>
    <property type="project" value="InterPro"/>
</dbReference>
<evidence type="ECO:0000256" key="10">
    <source>
        <dbReference type="ARBA" id="ARBA00022777"/>
    </source>
</evidence>
<evidence type="ECO:0000256" key="8">
    <source>
        <dbReference type="ARBA" id="ARBA00022692"/>
    </source>
</evidence>
<evidence type="ECO:0000256" key="9">
    <source>
        <dbReference type="ARBA" id="ARBA00022741"/>
    </source>
</evidence>
<keyword evidence="10" id="KW-0418">Kinase</keyword>
<dbReference type="GO" id="GO:0005886">
    <property type="term" value="C:plasma membrane"/>
    <property type="evidence" value="ECO:0007669"/>
    <property type="project" value="UniProtKB-SubCell"/>
</dbReference>
<keyword evidence="14" id="KW-0472">Membrane</keyword>
<dbReference type="Gene3D" id="3.30.565.10">
    <property type="entry name" value="Histidine kinase-like ATPase, C-terminal domain"/>
    <property type="match status" value="1"/>
</dbReference>
<dbReference type="Gene3D" id="1.10.287.130">
    <property type="match status" value="1"/>
</dbReference>